<proteinExistence type="predicted"/>
<keyword evidence="1" id="KW-0812">Transmembrane</keyword>
<feature type="transmembrane region" description="Helical" evidence="1">
    <location>
        <begin position="49"/>
        <end position="78"/>
    </location>
</feature>
<organism evidence="2">
    <name type="scientific">Drosophila melanogaster</name>
    <name type="common">Fruit fly</name>
    <dbReference type="NCBI Taxonomy" id="7227"/>
    <lineage>
        <taxon>Eukaryota</taxon>
        <taxon>Metazoa</taxon>
        <taxon>Ecdysozoa</taxon>
        <taxon>Arthropoda</taxon>
        <taxon>Hexapoda</taxon>
        <taxon>Insecta</taxon>
        <taxon>Pterygota</taxon>
        <taxon>Neoptera</taxon>
        <taxon>Endopterygota</taxon>
        <taxon>Diptera</taxon>
        <taxon>Brachycera</taxon>
        <taxon>Muscomorpha</taxon>
        <taxon>Ephydroidea</taxon>
        <taxon>Drosophilidae</taxon>
        <taxon>Drosophila</taxon>
        <taxon>Sophophora</taxon>
    </lineage>
</organism>
<protein>
    <submittedName>
        <fullName evidence="2">HDC16060</fullName>
    </submittedName>
</protein>
<reference evidence="2" key="1">
    <citation type="journal article" date="2003" name="Genome Biol.">
        <title>An integrated gene annotation and transcriptional profiling approach towards the full gene content of the Drosophila genome.</title>
        <authorList>
            <person name="Hild M."/>
            <person name="Beckmann B."/>
            <person name="Haas S.A."/>
            <person name="Koch B."/>
            <person name="Solovyev V."/>
            <person name="Busold C."/>
            <person name="Fellenberg K."/>
            <person name="Boutros M."/>
            <person name="Vingron M."/>
            <person name="Sauer F."/>
            <person name="Hoheisel J.D."/>
            <person name="Paro R."/>
        </authorList>
    </citation>
    <scope>NUCLEOTIDE SEQUENCE</scope>
</reference>
<dbReference type="EMBL" id="BK002884">
    <property type="protein sequence ID" value="DAA04389.1"/>
    <property type="molecule type" value="Genomic_DNA"/>
</dbReference>
<gene>
    <name evidence="2" type="ORF">HDC16060</name>
</gene>
<keyword evidence="1" id="KW-1133">Transmembrane helix</keyword>
<sequence>MVSGNKLVSSLYWLCCCRRNRSFEESQQQPQQQQLEQQNMCTPLQDVCYAMLCFSCAFAFALAMLCLNACLQAGWANCINPLRRALKRIVIKGGDDNFKSAIESGGPPQCQLNKVENARHICS</sequence>
<keyword evidence="1" id="KW-0472">Membrane</keyword>
<evidence type="ECO:0000256" key="1">
    <source>
        <dbReference type="SAM" id="Phobius"/>
    </source>
</evidence>
<name>Q6IJ32_DROME</name>
<dbReference type="AlphaFoldDB" id="Q6IJ32"/>
<evidence type="ECO:0000313" key="2">
    <source>
        <dbReference type="EMBL" id="DAA04389.1"/>
    </source>
</evidence>
<accession>Q6IJ32</accession>